<evidence type="ECO:0000259" key="2">
    <source>
        <dbReference type="Pfam" id="PF06974"/>
    </source>
</evidence>
<keyword evidence="1" id="KW-1133">Transmembrane helix</keyword>
<keyword evidence="1" id="KW-0812">Transmembrane</keyword>
<dbReference type="GO" id="GO:0005886">
    <property type="term" value="C:plasma membrane"/>
    <property type="evidence" value="ECO:0007669"/>
    <property type="project" value="TreeGrafter"/>
</dbReference>
<evidence type="ECO:0000313" key="3">
    <source>
        <dbReference type="EMBL" id="RZF37382.1"/>
    </source>
</evidence>
<proteinExistence type="predicted"/>
<dbReference type="InterPro" id="IPR009721">
    <property type="entry name" value="O-acyltransferase_WSD1_C"/>
</dbReference>
<dbReference type="GO" id="GO:0008374">
    <property type="term" value="F:O-acyltransferase activity"/>
    <property type="evidence" value="ECO:0007669"/>
    <property type="project" value="InterPro"/>
</dbReference>
<dbReference type="GO" id="GO:0019432">
    <property type="term" value="P:triglyceride biosynthetic process"/>
    <property type="evidence" value="ECO:0007669"/>
    <property type="project" value="TreeGrafter"/>
</dbReference>
<keyword evidence="1" id="KW-0472">Membrane</keyword>
<dbReference type="InParanoid" id="A0A482WVR8"/>
<protein>
    <recommendedName>
        <fullName evidence="2">O-acyltransferase WSD1 C-terminal domain-containing protein</fullName>
    </recommendedName>
</protein>
<feature type="transmembrane region" description="Helical" evidence="1">
    <location>
        <begin position="35"/>
        <end position="62"/>
    </location>
</feature>
<dbReference type="PANTHER" id="PTHR31650">
    <property type="entry name" value="O-ACYLTRANSFERASE (WSD1-LIKE) FAMILY PROTEIN"/>
    <property type="match status" value="1"/>
</dbReference>
<organism evidence="3 4">
    <name type="scientific">Laodelphax striatellus</name>
    <name type="common">Small brown planthopper</name>
    <name type="synonym">Delphax striatella</name>
    <dbReference type="NCBI Taxonomy" id="195883"/>
    <lineage>
        <taxon>Eukaryota</taxon>
        <taxon>Metazoa</taxon>
        <taxon>Ecdysozoa</taxon>
        <taxon>Arthropoda</taxon>
        <taxon>Hexapoda</taxon>
        <taxon>Insecta</taxon>
        <taxon>Pterygota</taxon>
        <taxon>Neoptera</taxon>
        <taxon>Paraneoptera</taxon>
        <taxon>Hemiptera</taxon>
        <taxon>Auchenorrhyncha</taxon>
        <taxon>Fulgoroidea</taxon>
        <taxon>Delphacidae</taxon>
        <taxon>Criomorphinae</taxon>
        <taxon>Laodelphax</taxon>
    </lineage>
</organism>
<comment type="caution">
    <text evidence="3">The sequence shown here is derived from an EMBL/GenBank/DDBJ whole genome shotgun (WGS) entry which is preliminary data.</text>
</comment>
<dbReference type="AlphaFoldDB" id="A0A482WVR8"/>
<evidence type="ECO:0000256" key="1">
    <source>
        <dbReference type="SAM" id="Phobius"/>
    </source>
</evidence>
<dbReference type="FunCoup" id="A0A482WVR8">
    <property type="interactions" value="13"/>
</dbReference>
<dbReference type="Pfam" id="PF06974">
    <property type="entry name" value="WS_DGAT_C"/>
    <property type="match status" value="1"/>
</dbReference>
<dbReference type="Proteomes" id="UP000291343">
    <property type="component" value="Unassembled WGS sequence"/>
</dbReference>
<name>A0A482WVR8_LAOST</name>
<feature type="domain" description="O-acyltransferase WSD1 C-terminal" evidence="2">
    <location>
        <begin position="524"/>
        <end position="673"/>
    </location>
</feature>
<evidence type="ECO:0000313" key="4">
    <source>
        <dbReference type="Proteomes" id="UP000291343"/>
    </source>
</evidence>
<keyword evidence="4" id="KW-1185">Reference proteome</keyword>
<gene>
    <name evidence="3" type="ORF">LSTR_LSTR009733</name>
</gene>
<feature type="transmembrane region" description="Helical" evidence="1">
    <location>
        <begin position="361"/>
        <end position="389"/>
    </location>
</feature>
<sequence>MIKILLFMVYYCRSRNNMLAKEKNTFQESERKSSFLYYLYTLTIFAIFILLIPCVVLMYLLVAACRIVWLRFLEQRFPELEFVRTTSVRTCVDTLRNQGIITLLLQVKGACDLQQFKAQLKSDILNKTKDGQLVFPHLKMALTSRYGRYAWLPGSRQQFDIENHVVLANQLFRGRSVTGSNIQEVVSDIVSKYLAADLPPWQITVIPCQDEFFVLIRLHHLYLSEDNLGLGDLLMLRPQDTEWCSRTGPDPDSTQHLLTGTFRPPQALPQLYEHVCESLANSWNEIVSLYDPQENVEITKKQPTLRTFFILLTIILVSVAKEMVRSNKSDIFKVFMIESRKRDFSMRFFWRSLKTSIQPDVIITGMVLWTWWLVVKFILHVPMTVLYAIRDTPLYIYWMITLLRVVHELLYLCRIVYTGPRVLLEEILFPESACNKHSLQTVSLCGRKVVSWSEPVPLHLIKAIRSATNAASCEVILSAMAGALSDYFPRAGAALPDSVVTIARFIPQDSLLRQSSSMAHSGGGLLCLPIPVRTAGSEPTSRLRALRKALSQARSRQAALFLASVYRLDYGLLPKVLPTVVARVLLNMLSRRYSVTLTQVDNSSAGDCDQLTRRRMLWGQPVESIMYWRPPQANISVSLTLMSYGDSVRLGVMTDALLANQHVEIANDFNNHIYRLAAAVGVSS</sequence>
<accession>A0A482WVR8</accession>
<dbReference type="PANTHER" id="PTHR31650:SF23">
    <property type="entry name" value="GH11223P"/>
    <property type="match status" value="1"/>
</dbReference>
<dbReference type="InterPro" id="IPR045034">
    <property type="entry name" value="O-acyltransferase_WSD1-like"/>
</dbReference>
<reference evidence="3 4" key="1">
    <citation type="journal article" date="2017" name="Gigascience">
        <title>Genome sequence of the small brown planthopper, Laodelphax striatellus.</title>
        <authorList>
            <person name="Zhu J."/>
            <person name="Jiang F."/>
            <person name="Wang X."/>
            <person name="Yang P."/>
            <person name="Bao Y."/>
            <person name="Zhao W."/>
            <person name="Wang W."/>
            <person name="Lu H."/>
            <person name="Wang Q."/>
            <person name="Cui N."/>
            <person name="Li J."/>
            <person name="Chen X."/>
            <person name="Luo L."/>
            <person name="Yu J."/>
            <person name="Kang L."/>
            <person name="Cui F."/>
        </authorList>
    </citation>
    <scope>NUCLEOTIDE SEQUENCE [LARGE SCALE GENOMIC DNA]</scope>
    <source>
        <strain evidence="3">Lst14</strain>
    </source>
</reference>
<feature type="transmembrane region" description="Helical" evidence="1">
    <location>
        <begin position="395"/>
        <end position="417"/>
    </location>
</feature>
<dbReference type="EMBL" id="QKKF02024593">
    <property type="protein sequence ID" value="RZF37382.1"/>
    <property type="molecule type" value="Genomic_DNA"/>
</dbReference>
<dbReference type="OrthoDB" id="8196708at2759"/>